<dbReference type="OrthoDB" id="8059989at2759"/>
<feature type="region of interest" description="Disordered" evidence="1">
    <location>
        <begin position="129"/>
        <end position="156"/>
    </location>
</feature>
<feature type="compositionally biased region" description="Polar residues" evidence="1">
    <location>
        <begin position="683"/>
        <end position="699"/>
    </location>
</feature>
<dbReference type="EMBL" id="PVWQ01000013">
    <property type="protein sequence ID" value="RDW65818.1"/>
    <property type="molecule type" value="Genomic_DNA"/>
</dbReference>
<accession>A0A3D8QVU1</accession>
<evidence type="ECO:0000313" key="4">
    <source>
        <dbReference type="Proteomes" id="UP000256690"/>
    </source>
</evidence>
<proteinExistence type="predicted"/>
<dbReference type="AlphaFoldDB" id="A0A3D8QVU1"/>
<feature type="compositionally biased region" description="Polar residues" evidence="1">
    <location>
        <begin position="750"/>
        <end position="766"/>
    </location>
</feature>
<dbReference type="InterPro" id="IPR035899">
    <property type="entry name" value="DBL_dom_sf"/>
</dbReference>
<comment type="caution">
    <text evidence="3">The sequence shown here is derived from an EMBL/GenBank/DDBJ whole genome shotgun (WGS) entry which is preliminary data.</text>
</comment>
<dbReference type="SMART" id="SM00325">
    <property type="entry name" value="RhoGEF"/>
    <property type="match status" value="1"/>
</dbReference>
<dbReference type="GeneID" id="38119927"/>
<dbReference type="Gene3D" id="1.20.900.10">
    <property type="entry name" value="Dbl homology (DH) domain"/>
    <property type="match status" value="1"/>
</dbReference>
<evidence type="ECO:0000313" key="3">
    <source>
        <dbReference type="EMBL" id="RDW65818.1"/>
    </source>
</evidence>
<dbReference type="SUPFAM" id="SSF48065">
    <property type="entry name" value="DBL homology domain (DH-domain)"/>
    <property type="match status" value="1"/>
</dbReference>
<dbReference type="PANTHER" id="PTHR45834:SF3">
    <property type="entry name" value="RHO GUANINE NUCLEOTIDE EXCHANGE FACTOR 3, ISOFORM L"/>
    <property type="match status" value="1"/>
</dbReference>
<reference evidence="3 4" key="1">
    <citation type="journal article" date="2018" name="IMA Fungus">
        <title>IMA Genome-F 9: Draft genome sequence of Annulohypoxylon stygium, Aspergillus mulundensis, Berkeleyomyces basicola (syn. Thielaviopsis basicola), Ceratocystis smalleyi, two Cercospora beticola strains, Coleophoma cylindrospora, Fusarium fracticaudum, Phialophora cf. hyalina, and Morchella septimelata.</title>
        <authorList>
            <person name="Wingfield B.D."/>
            <person name="Bills G.F."/>
            <person name="Dong Y."/>
            <person name="Huang W."/>
            <person name="Nel W.J."/>
            <person name="Swalarsk-Parry B.S."/>
            <person name="Vaghefi N."/>
            <person name="Wilken P.M."/>
            <person name="An Z."/>
            <person name="de Beer Z.W."/>
            <person name="De Vos L."/>
            <person name="Chen L."/>
            <person name="Duong T.A."/>
            <person name="Gao Y."/>
            <person name="Hammerbacher A."/>
            <person name="Kikkert J.R."/>
            <person name="Li Y."/>
            <person name="Li H."/>
            <person name="Li K."/>
            <person name="Li Q."/>
            <person name="Liu X."/>
            <person name="Ma X."/>
            <person name="Naidoo K."/>
            <person name="Pethybridge S.J."/>
            <person name="Sun J."/>
            <person name="Steenkamp E.T."/>
            <person name="van der Nest M.A."/>
            <person name="van Wyk S."/>
            <person name="Wingfield M.J."/>
            <person name="Xiong C."/>
            <person name="Yue Q."/>
            <person name="Zhang X."/>
        </authorList>
    </citation>
    <scope>NUCLEOTIDE SEQUENCE [LARGE SCALE GENOMIC DNA]</scope>
    <source>
        <strain evidence="3 4">DSM 5745</strain>
    </source>
</reference>
<feature type="region of interest" description="Disordered" evidence="1">
    <location>
        <begin position="749"/>
        <end position="783"/>
    </location>
</feature>
<feature type="region of interest" description="Disordered" evidence="1">
    <location>
        <begin position="1"/>
        <end position="23"/>
    </location>
</feature>
<feature type="compositionally biased region" description="Basic and acidic residues" evidence="1">
    <location>
        <begin position="9"/>
        <end position="18"/>
    </location>
</feature>
<dbReference type="STRING" id="1810919.A0A3D8QVU1"/>
<organism evidence="3 4">
    <name type="scientific">Aspergillus mulundensis</name>
    <dbReference type="NCBI Taxonomy" id="1810919"/>
    <lineage>
        <taxon>Eukaryota</taxon>
        <taxon>Fungi</taxon>
        <taxon>Dikarya</taxon>
        <taxon>Ascomycota</taxon>
        <taxon>Pezizomycotina</taxon>
        <taxon>Eurotiomycetes</taxon>
        <taxon>Eurotiomycetidae</taxon>
        <taxon>Eurotiales</taxon>
        <taxon>Aspergillaceae</taxon>
        <taxon>Aspergillus</taxon>
        <taxon>Aspergillus subgen. Nidulantes</taxon>
    </lineage>
</organism>
<dbReference type="InterPro" id="IPR053086">
    <property type="entry name" value="RhoGEF_domain"/>
</dbReference>
<dbReference type="PROSITE" id="PS50010">
    <property type="entry name" value="DH_2"/>
    <property type="match status" value="1"/>
</dbReference>
<name>A0A3D8QVU1_9EURO</name>
<dbReference type="RefSeq" id="XP_026599921.1">
    <property type="nucleotide sequence ID" value="XM_026751573.1"/>
</dbReference>
<feature type="region of interest" description="Disordered" evidence="1">
    <location>
        <begin position="598"/>
        <end position="623"/>
    </location>
</feature>
<evidence type="ECO:0000259" key="2">
    <source>
        <dbReference type="PROSITE" id="PS50010"/>
    </source>
</evidence>
<evidence type="ECO:0000256" key="1">
    <source>
        <dbReference type="SAM" id="MobiDB-lite"/>
    </source>
</evidence>
<feature type="region of interest" description="Disordered" evidence="1">
    <location>
        <begin position="683"/>
        <end position="728"/>
    </location>
</feature>
<dbReference type="Pfam" id="PF00621">
    <property type="entry name" value="RhoGEF"/>
    <property type="match status" value="1"/>
</dbReference>
<dbReference type="GO" id="GO:0005085">
    <property type="term" value="F:guanyl-nucleotide exchange factor activity"/>
    <property type="evidence" value="ECO:0007669"/>
    <property type="project" value="InterPro"/>
</dbReference>
<sequence length="809" mass="91506">MAPSVESLAKVDESKEEVSEPNVVRMPMVSSEVDEEKLAQFPNCVTTDIFINRVQTSDRVSTASPFKRWVNSLRPKKAFGPEPYIEGWQRIPRSSGDQDHLSPHPGSLEQQWEKLSGKSSHLGTMKTATMSTMSQSVARSRRTTQSTTNRSKSDFRASMDSLRPTLSVCIDEEAQNRALKRRQVLQEIIATESDYIFDLKALSDLLLTTSPRSEIYFNVQQIRECHESFLRRIRSLIPSSNLPRMQLERMMNYGVPMRPELGLKAFQPRSLRTQSLKASVDRRLKQLASEANEALVVAREIGYLSKSFIYYKEFCKNYDVLVEDVVILRNTVRNSQEFDQGIEAMTKSAASMETRPLYNNKSLCMNDILIKVGGETPIDSLEVSVALTYIQPAQRLCKYPLLLQELLRWTHIQDDPSAHDEIRQVLEDVREVLAEINDATASTLSRNFVAKTFLLNDLLEFKTVTAIDIYKQLGPLTLCGVLHVTYRSSSTQPGLVKGAFMLKDEKYELVLSASSAAEEKQWKTGILKSVAASAEMPNAVASELRGSSFLVLDITPEEDVSDITPQLSRRPSLQTLGTIGMQRVRSNLQPIIIRKTHCPQKHGQTQQVDGELERPKIPPPISEPFTITAKRQDRIRLERAIQQIYTKDLLPYPGMFLGTGELFFGPGSIMRHLSLRSKRYNRSSSVNLPSSFPKTSQPQAVDDYEDKVQGSTKRKRRESSDRSHSFDHEKSWILHKDTALLMGRSRTMRIKTSSRSIHNTKSQQPLRSPKSDKSPAAPDTHARKGLWTIFNSMSCRWSKKHARPSLGGA</sequence>
<dbReference type="Proteomes" id="UP000256690">
    <property type="component" value="Unassembled WGS sequence"/>
</dbReference>
<feature type="domain" description="DH" evidence="2">
    <location>
        <begin position="180"/>
        <end position="439"/>
    </location>
</feature>
<feature type="compositionally biased region" description="Basic and acidic residues" evidence="1">
    <location>
        <begin position="718"/>
        <end position="728"/>
    </location>
</feature>
<feature type="compositionally biased region" description="Polar residues" evidence="1">
    <location>
        <begin position="129"/>
        <end position="138"/>
    </location>
</feature>
<gene>
    <name evidence="3" type="ORF">DSM5745_09557</name>
</gene>
<feature type="region of interest" description="Disordered" evidence="1">
    <location>
        <begin position="92"/>
        <end position="112"/>
    </location>
</feature>
<dbReference type="InterPro" id="IPR000219">
    <property type="entry name" value="DH_dom"/>
</dbReference>
<dbReference type="GO" id="GO:0005829">
    <property type="term" value="C:cytosol"/>
    <property type="evidence" value="ECO:0007669"/>
    <property type="project" value="TreeGrafter"/>
</dbReference>
<dbReference type="PANTHER" id="PTHR45834">
    <property type="entry name" value="RHO GUANINE NUCLEOTIDE EXCHANGE FACTOR 9-RELATED"/>
    <property type="match status" value="1"/>
</dbReference>
<protein>
    <recommendedName>
        <fullName evidence="2">DH domain-containing protein</fullName>
    </recommendedName>
</protein>
<keyword evidence="4" id="KW-1185">Reference proteome</keyword>